<sequence>MPKRVVSNDMLGKFSKQTAKMKESPPDDSFITNERCGTTFKWGKILFYVQQMV</sequence>
<evidence type="ECO:0000313" key="2">
    <source>
        <dbReference type="Proteomes" id="UP001356080"/>
    </source>
</evidence>
<comment type="caution">
    <text evidence="1">The sequence shown here is derived from an EMBL/GenBank/DDBJ whole genome shotgun (WGS) entry which is preliminary data.</text>
</comment>
<gene>
    <name evidence="1" type="ORF">V2W34_08145</name>
</gene>
<reference evidence="1 2" key="1">
    <citation type="submission" date="2024-01" db="EMBL/GenBank/DDBJ databases">
        <title>Survival strategy associated with biotechnological potential of Virgibacillus dokdonensis T4.6 isolated from salt-fermented shrimp paste.</title>
        <authorList>
            <person name="Doan T.V."/>
            <person name="Quach N.T."/>
            <person name="Phi Q.-T."/>
        </authorList>
    </citation>
    <scope>NUCLEOTIDE SEQUENCE [LARGE SCALE GENOMIC DNA]</scope>
    <source>
        <strain evidence="1 2">T4.6</strain>
    </source>
</reference>
<protein>
    <submittedName>
        <fullName evidence="1">Uncharacterized protein</fullName>
    </submittedName>
</protein>
<dbReference type="Proteomes" id="UP001356080">
    <property type="component" value="Unassembled WGS sequence"/>
</dbReference>
<proteinExistence type="predicted"/>
<name>A0ABU7VFM8_9BACI</name>
<organism evidence="1 2">
    <name type="scientific">Virgibacillus dokdonensis</name>
    <dbReference type="NCBI Taxonomy" id="302167"/>
    <lineage>
        <taxon>Bacteria</taxon>
        <taxon>Bacillati</taxon>
        <taxon>Bacillota</taxon>
        <taxon>Bacilli</taxon>
        <taxon>Bacillales</taxon>
        <taxon>Bacillaceae</taxon>
        <taxon>Virgibacillus</taxon>
    </lineage>
</organism>
<accession>A0ABU7VFM8</accession>
<dbReference type="RefSeq" id="WP_176087313.1">
    <property type="nucleotide sequence ID" value="NZ_JAZHPM010000011.1"/>
</dbReference>
<keyword evidence="2" id="KW-1185">Reference proteome</keyword>
<evidence type="ECO:0000313" key="1">
    <source>
        <dbReference type="EMBL" id="MEF2291987.1"/>
    </source>
</evidence>
<dbReference type="EMBL" id="JAZHPM010000011">
    <property type="protein sequence ID" value="MEF2291987.1"/>
    <property type="molecule type" value="Genomic_DNA"/>
</dbReference>